<feature type="non-terminal residue" evidence="1">
    <location>
        <position position="1"/>
    </location>
</feature>
<proteinExistence type="predicted"/>
<dbReference type="Proteomes" id="UP000054815">
    <property type="component" value="Unassembled WGS sequence"/>
</dbReference>
<dbReference type="STRING" id="6337.A0A0V0XM08"/>
<organism evidence="1 2">
    <name type="scientific">Trichinella pseudospiralis</name>
    <name type="common">Parasitic roundworm</name>
    <dbReference type="NCBI Taxonomy" id="6337"/>
    <lineage>
        <taxon>Eukaryota</taxon>
        <taxon>Metazoa</taxon>
        <taxon>Ecdysozoa</taxon>
        <taxon>Nematoda</taxon>
        <taxon>Enoplea</taxon>
        <taxon>Dorylaimia</taxon>
        <taxon>Trichinellida</taxon>
        <taxon>Trichinellidae</taxon>
        <taxon>Trichinella</taxon>
    </lineage>
</organism>
<dbReference type="AlphaFoldDB" id="A0A0V0XM08"/>
<accession>A0A0V0XM08</accession>
<comment type="caution">
    <text evidence="1">The sequence shown here is derived from an EMBL/GenBank/DDBJ whole genome shotgun (WGS) entry which is preliminary data.</text>
</comment>
<dbReference type="GO" id="GO:0005743">
    <property type="term" value="C:mitochondrial inner membrane"/>
    <property type="evidence" value="ECO:0007669"/>
    <property type="project" value="InterPro"/>
</dbReference>
<dbReference type="Pfam" id="PF14813">
    <property type="entry name" value="NADH_B2"/>
    <property type="match status" value="1"/>
</dbReference>
<keyword evidence="1" id="KW-0830">Ubiquinone</keyword>
<evidence type="ECO:0000313" key="2">
    <source>
        <dbReference type="Proteomes" id="UP000054815"/>
    </source>
</evidence>
<dbReference type="GO" id="GO:0045271">
    <property type="term" value="C:respiratory chain complex I"/>
    <property type="evidence" value="ECO:0007669"/>
    <property type="project" value="InterPro"/>
</dbReference>
<name>A0A0V0XM08_TRIPS</name>
<reference evidence="1 2" key="1">
    <citation type="submission" date="2015-01" db="EMBL/GenBank/DDBJ databases">
        <title>Evolution of Trichinella species and genotypes.</title>
        <authorList>
            <person name="Korhonen P.K."/>
            <person name="Edoardo P."/>
            <person name="Giuseppe L.R."/>
            <person name="Gasser R.B."/>
        </authorList>
    </citation>
    <scope>NUCLEOTIDE SEQUENCE [LARGE SCALE GENOMIC DNA]</scope>
    <source>
        <strain evidence="1">ISS141</strain>
    </source>
</reference>
<dbReference type="InterPro" id="IPR026627">
    <property type="entry name" value="NDUFB2_animal"/>
</dbReference>
<evidence type="ECO:0000313" key="1">
    <source>
        <dbReference type="EMBL" id="KRX88933.1"/>
    </source>
</evidence>
<dbReference type="EMBL" id="JYDU01000215">
    <property type="protein sequence ID" value="KRX88933.1"/>
    <property type="molecule type" value="Genomic_DNA"/>
</dbReference>
<sequence length="158" mass="18955">LLKCQYRKILICTSYFIYAMELLANSSKITKRYVGVLNCMLKRFYSDKDHWTVPSFKGMVNEGPREHPQFFKMSNELHPGFGEDYLYRGTFDGRTHLYDKLMTKYLISGFFWGYMFYRLFYDYMEILGEPEWPLPYLESLTDEELGIPDDDSMPPRMY</sequence>
<protein>
    <submittedName>
        <fullName evidence="1">Putative NADH dehydrogenase [ubiquinone] 1 beta subcomplex subunit 2, mitochondrial</fullName>
    </submittedName>
</protein>
<gene>
    <name evidence="1" type="primary">F44G4.2</name>
    <name evidence="1" type="ORF">T4E_11553</name>
</gene>